<reference evidence="2 3" key="1">
    <citation type="submission" date="2016-11" db="EMBL/GenBank/DDBJ databases">
        <authorList>
            <person name="Jaros S."/>
            <person name="Januszkiewicz K."/>
            <person name="Wedrychowicz H."/>
        </authorList>
    </citation>
    <scope>NUCLEOTIDE SEQUENCE [LARGE SCALE GENOMIC DNA]</scope>
    <source>
        <strain evidence="2 3">DSM 15480</strain>
    </source>
</reference>
<dbReference type="STRING" id="1121950.SAMN02745243_01134"/>
<proteinExistence type="predicted"/>
<organism evidence="2 3">
    <name type="scientific">Hespellia stercorisuis DSM 15480</name>
    <dbReference type="NCBI Taxonomy" id="1121950"/>
    <lineage>
        <taxon>Bacteria</taxon>
        <taxon>Bacillati</taxon>
        <taxon>Bacillota</taxon>
        <taxon>Clostridia</taxon>
        <taxon>Lachnospirales</taxon>
        <taxon>Lachnospiraceae</taxon>
        <taxon>Hespellia</taxon>
    </lineage>
</organism>
<dbReference type="Proteomes" id="UP000184301">
    <property type="component" value="Unassembled WGS sequence"/>
</dbReference>
<feature type="signal peptide" evidence="1">
    <location>
        <begin position="1"/>
        <end position="23"/>
    </location>
</feature>
<dbReference type="SMART" id="SM00028">
    <property type="entry name" value="TPR"/>
    <property type="match status" value="3"/>
</dbReference>
<protein>
    <submittedName>
        <fullName evidence="2">TPR repeat-containing protein</fullName>
    </submittedName>
</protein>
<evidence type="ECO:0000256" key="1">
    <source>
        <dbReference type="SAM" id="SignalP"/>
    </source>
</evidence>
<keyword evidence="1" id="KW-0732">Signal</keyword>
<dbReference type="Gene3D" id="1.25.40.10">
    <property type="entry name" value="Tetratricopeptide repeat domain"/>
    <property type="match status" value="1"/>
</dbReference>
<dbReference type="PROSITE" id="PS51257">
    <property type="entry name" value="PROKAR_LIPOPROTEIN"/>
    <property type="match status" value="1"/>
</dbReference>
<dbReference type="EMBL" id="FQZY01000014">
    <property type="protein sequence ID" value="SHJ68521.1"/>
    <property type="molecule type" value="Genomic_DNA"/>
</dbReference>
<evidence type="ECO:0000313" key="3">
    <source>
        <dbReference type="Proteomes" id="UP000184301"/>
    </source>
</evidence>
<feature type="chain" id="PRO_5012455026" evidence="1">
    <location>
        <begin position="24"/>
        <end position="180"/>
    </location>
</feature>
<dbReference type="Pfam" id="PF13432">
    <property type="entry name" value="TPR_16"/>
    <property type="match status" value="1"/>
</dbReference>
<sequence length="180" mass="20134">MKKFLIVLTVLMSCMLVGCTSKVADGVKLMEEGSYQGAVDKFQEAIDKGKNAGEAYRGQGMAYYELGDYASAQGALESALNNGVEETPIIYNMLGICYMKQDDMESAFNNFNLGIAVADELAGDDETDYSKTVQEMKYNIIICYEKQLDWESAKTKMAEYMIQYPDDTDAQKEAQFLETR</sequence>
<evidence type="ECO:0000313" key="2">
    <source>
        <dbReference type="EMBL" id="SHJ68521.1"/>
    </source>
</evidence>
<dbReference type="SUPFAM" id="SSF48452">
    <property type="entry name" value="TPR-like"/>
    <property type="match status" value="1"/>
</dbReference>
<accession>A0A1M6LBD5</accession>
<name>A0A1M6LBD5_9FIRM</name>
<keyword evidence="3" id="KW-1185">Reference proteome</keyword>
<dbReference type="Pfam" id="PF13174">
    <property type="entry name" value="TPR_6"/>
    <property type="match status" value="1"/>
</dbReference>
<dbReference type="AlphaFoldDB" id="A0A1M6LBD5"/>
<dbReference type="InterPro" id="IPR019734">
    <property type="entry name" value="TPR_rpt"/>
</dbReference>
<dbReference type="InterPro" id="IPR011990">
    <property type="entry name" value="TPR-like_helical_dom_sf"/>
</dbReference>
<dbReference type="RefSeq" id="WP_073106659.1">
    <property type="nucleotide sequence ID" value="NZ_FQZY01000014.1"/>
</dbReference>
<gene>
    <name evidence="2" type="ORF">SAMN02745243_01134</name>
</gene>
<dbReference type="OrthoDB" id="305319at2"/>